<comment type="subcellular location">
    <subcellularLocation>
        <location evidence="2">Membrane</location>
    </subcellularLocation>
</comment>
<dbReference type="SMART" id="SM00304">
    <property type="entry name" value="HAMP"/>
    <property type="match status" value="1"/>
</dbReference>
<dbReference type="GO" id="GO:0000155">
    <property type="term" value="F:phosphorelay sensor kinase activity"/>
    <property type="evidence" value="ECO:0007669"/>
    <property type="project" value="InterPro"/>
</dbReference>
<keyword evidence="4" id="KW-0597">Phosphoprotein</keyword>
<dbReference type="PANTHER" id="PTHR42878:SF15">
    <property type="entry name" value="BACTERIOPHYTOCHROME"/>
    <property type="match status" value="1"/>
</dbReference>
<dbReference type="GO" id="GO:0016020">
    <property type="term" value="C:membrane"/>
    <property type="evidence" value="ECO:0007669"/>
    <property type="project" value="UniProtKB-SubCell"/>
</dbReference>
<evidence type="ECO:0000313" key="10">
    <source>
        <dbReference type="Proteomes" id="UP000272117"/>
    </source>
</evidence>
<feature type="domain" description="Histidine kinase" evidence="7">
    <location>
        <begin position="282"/>
        <end position="493"/>
    </location>
</feature>
<dbReference type="Gene3D" id="1.10.287.130">
    <property type="match status" value="1"/>
</dbReference>
<dbReference type="PROSITE" id="PS50885">
    <property type="entry name" value="HAMP"/>
    <property type="match status" value="1"/>
</dbReference>
<dbReference type="PANTHER" id="PTHR42878">
    <property type="entry name" value="TWO-COMPONENT HISTIDINE KINASE"/>
    <property type="match status" value="1"/>
</dbReference>
<dbReference type="GO" id="GO:0000156">
    <property type="term" value="F:phosphorelay response regulator activity"/>
    <property type="evidence" value="ECO:0007669"/>
    <property type="project" value="TreeGrafter"/>
</dbReference>
<dbReference type="InterPro" id="IPR036097">
    <property type="entry name" value="HisK_dim/P_sf"/>
</dbReference>
<dbReference type="InterPro" id="IPR005467">
    <property type="entry name" value="His_kinase_dom"/>
</dbReference>
<keyword evidence="6" id="KW-0418">Kinase</keyword>
<dbReference type="CDD" id="cd19410">
    <property type="entry name" value="HK9-like_sensor"/>
    <property type="match status" value="1"/>
</dbReference>
<dbReference type="GO" id="GO:0007234">
    <property type="term" value="P:osmosensory signaling via phosphorelay pathway"/>
    <property type="evidence" value="ECO:0007669"/>
    <property type="project" value="TreeGrafter"/>
</dbReference>
<dbReference type="InterPro" id="IPR036890">
    <property type="entry name" value="HATPase_C_sf"/>
</dbReference>
<evidence type="ECO:0000313" key="9">
    <source>
        <dbReference type="EMBL" id="RNI31692.1"/>
    </source>
</evidence>
<dbReference type="RefSeq" id="WP_123125594.1">
    <property type="nucleotide sequence ID" value="NZ_RJJD01000001.1"/>
</dbReference>
<dbReference type="Proteomes" id="UP000272117">
    <property type="component" value="Unassembled WGS sequence"/>
</dbReference>
<dbReference type="PRINTS" id="PR00344">
    <property type="entry name" value="BCTRLSENSOR"/>
</dbReference>
<dbReference type="EMBL" id="RJJD01000001">
    <property type="protein sequence ID" value="RNI31692.1"/>
    <property type="molecule type" value="Genomic_DNA"/>
</dbReference>
<evidence type="ECO:0000256" key="4">
    <source>
        <dbReference type="ARBA" id="ARBA00022553"/>
    </source>
</evidence>
<dbReference type="SUPFAM" id="SSF47384">
    <property type="entry name" value="Homodimeric domain of signal transducing histidine kinase"/>
    <property type="match status" value="1"/>
</dbReference>
<dbReference type="SUPFAM" id="SSF158472">
    <property type="entry name" value="HAMP domain-like"/>
    <property type="match status" value="1"/>
</dbReference>
<dbReference type="GO" id="GO:0030295">
    <property type="term" value="F:protein kinase activator activity"/>
    <property type="evidence" value="ECO:0007669"/>
    <property type="project" value="TreeGrafter"/>
</dbReference>
<reference evidence="9 10" key="1">
    <citation type="submission" date="2018-11" db="EMBL/GenBank/DDBJ databases">
        <title>Rufibacter latericius sp. nov., isolated from water in Baiyang Lake.</title>
        <authorList>
            <person name="Yang Y."/>
        </authorList>
    </citation>
    <scope>NUCLEOTIDE SEQUENCE [LARGE SCALE GENOMIC DNA]</scope>
    <source>
        <strain evidence="9 10">R-22-1c-1</strain>
    </source>
</reference>
<dbReference type="SMART" id="SM00387">
    <property type="entry name" value="HATPase_c"/>
    <property type="match status" value="1"/>
</dbReference>
<accession>A0A3M9N1M8</accession>
<keyword evidence="5" id="KW-0808">Transferase</keyword>
<evidence type="ECO:0000256" key="3">
    <source>
        <dbReference type="ARBA" id="ARBA00012438"/>
    </source>
</evidence>
<evidence type="ECO:0000259" key="7">
    <source>
        <dbReference type="PROSITE" id="PS50109"/>
    </source>
</evidence>
<dbReference type="PROSITE" id="PS50109">
    <property type="entry name" value="HIS_KIN"/>
    <property type="match status" value="1"/>
</dbReference>
<dbReference type="CDD" id="cd00082">
    <property type="entry name" value="HisKA"/>
    <property type="match status" value="1"/>
</dbReference>
<dbReference type="Gene3D" id="6.10.340.10">
    <property type="match status" value="1"/>
</dbReference>
<proteinExistence type="predicted"/>
<dbReference type="EC" id="2.7.13.3" evidence="3"/>
<evidence type="ECO:0000256" key="2">
    <source>
        <dbReference type="ARBA" id="ARBA00004370"/>
    </source>
</evidence>
<sequence>MNLSTKLFAGFVLISFLFTSVAIVNYQLSEDVISNSEFVTESQNITRTSASLQRSIIDMETGMRGYLLTGNRTFLDPYFSAEALIPSQFDLLRQLMKDKPEQLRRISEIEDLHKKWQVEFAELLIAEKDKENAEGKLNRGISALDHGFLVLNEEGKNITDQMRVYFKDFNSIEYRVREARKKRLEDSITNTRRISTTLTIISVLLGLAWAYYITRLISRRILKMVNLADQIAYGEYKIQIEDDANDELTHLTDSLNRMAATIDNTFTELDSKNKELDQFAYVVSHDLKAPLRGIENASRWVEEDMGKELPAHIQEYLLMMRARVHRMENLINGILALARIGRSNLEEKIVDVQALLYEIIDMLNPPAGFKIHIPTRLPVVQAAKVELQQVFSNLISNAIKYHHNSTGNVTIAYQQLEDMHEFSVIDDGPGIEEEYHDRIFVLFQTLQERDAVESTGVGLAIVKKIIERRGGTIRVTSTLGKGSAFTFTWPTLVLEEA</sequence>
<dbReference type="Pfam" id="PF00672">
    <property type="entry name" value="HAMP"/>
    <property type="match status" value="1"/>
</dbReference>
<dbReference type="InterPro" id="IPR003594">
    <property type="entry name" value="HATPase_dom"/>
</dbReference>
<comment type="caution">
    <text evidence="9">The sequence shown here is derived from an EMBL/GenBank/DDBJ whole genome shotgun (WGS) entry which is preliminary data.</text>
</comment>
<dbReference type="Pfam" id="PF00512">
    <property type="entry name" value="HisKA"/>
    <property type="match status" value="1"/>
</dbReference>
<organism evidence="9 10">
    <name type="scientific">Rufibacter latericius</name>
    <dbReference type="NCBI Taxonomy" id="2487040"/>
    <lineage>
        <taxon>Bacteria</taxon>
        <taxon>Pseudomonadati</taxon>
        <taxon>Bacteroidota</taxon>
        <taxon>Cytophagia</taxon>
        <taxon>Cytophagales</taxon>
        <taxon>Hymenobacteraceae</taxon>
        <taxon>Rufibacter</taxon>
    </lineage>
</organism>
<gene>
    <name evidence="9" type="ORF">EFB08_01410</name>
</gene>
<evidence type="ECO:0000256" key="6">
    <source>
        <dbReference type="ARBA" id="ARBA00022777"/>
    </source>
</evidence>
<dbReference type="AlphaFoldDB" id="A0A3M9N1M8"/>
<feature type="domain" description="HAMP" evidence="8">
    <location>
        <begin position="215"/>
        <end position="267"/>
    </location>
</feature>
<dbReference type="Gene3D" id="3.30.565.10">
    <property type="entry name" value="Histidine kinase-like ATPase, C-terminal domain"/>
    <property type="match status" value="1"/>
</dbReference>
<comment type="catalytic activity">
    <reaction evidence="1">
        <text>ATP + protein L-histidine = ADP + protein N-phospho-L-histidine.</text>
        <dbReference type="EC" id="2.7.13.3"/>
    </reaction>
</comment>
<dbReference type="InterPro" id="IPR007891">
    <property type="entry name" value="CHASE3"/>
</dbReference>
<name>A0A3M9N1M8_9BACT</name>
<keyword evidence="10" id="KW-1185">Reference proteome</keyword>
<dbReference type="InterPro" id="IPR003660">
    <property type="entry name" value="HAMP_dom"/>
</dbReference>
<dbReference type="InterPro" id="IPR050351">
    <property type="entry name" value="BphY/WalK/GraS-like"/>
</dbReference>
<evidence type="ECO:0000256" key="1">
    <source>
        <dbReference type="ARBA" id="ARBA00000085"/>
    </source>
</evidence>
<dbReference type="Pfam" id="PF05227">
    <property type="entry name" value="CHASE3"/>
    <property type="match status" value="1"/>
</dbReference>
<dbReference type="InterPro" id="IPR003661">
    <property type="entry name" value="HisK_dim/P_dom"/>
</dbReference>
<evidence type="ECO:0000256" key="5">
    <source>
        <dbReference type="ARBA" id="ARBA00022679"/>
    </source>
</evidence>
<evidence type="ECO:0000259" key="8">
    <source>
        <dbReference type="PROSITE" id="PS50885"/>
    </source>
</evidence>
<dbReference type="SMART" id="SM00388">
    <property type="entry name" value="HisKA"/>
    <property type="match status" value="1"/>
</dbReference>
<dbReference type="CDD" id="cd06225">
    <property type="entry name" value="HAMP"/>
    <property type="match status" value="1"/>
</dbReference>
<dbReference type="SUPFAM" id="SSF55874">
    <property type="entry name" value="ATPase domain of HSP90 chaperone/DNA topoisomerase II/histidine kinase"/>
    <property type="match status" value="1"/>
</dbReference>
<dbReference type="Pfam" id="PF02518">
    <property type="entry name" value="HATPase_c"/>
    <property type="match status" value="1"/>
</dbReference>
<dbReference type="InterPro" id="IPR004358">
    <property type="entry name" value="Sig_transdc_His_kin-like_C"/>
</dbReference>
<dbReference type="OrthoDB" id="9766459at2"/>
<protein>
    <recommendedName>
        <fullName evidence="3">histidine kinase</fullName>
        <ecNumber evidence="3">2.7.13.3</ecNumber>
    </recommendedName>
</protein>